<sequence>MNEQKSKFEEETKDPLKDGQTYFGKFRLLMWKNIILRKRHWLLSFLEIGIPTGLMCLILFLRIIPGSKLLPQEVTTNSIFRVGTEIDLRKQLCETSGGKWNWNSMGKCNYRYNSNNSELGDRILFWGPPTPFTKNMINIIQKEIFFEDENLQNVSSIEEMDDYVDASYIKASNSISAYYIGIFFNLEDLETEEPPVQLDYDLRRQKFWFTGYIYPFLEVPGPRNYTTSVSGGEAASYNMDGFSIIQTIIDRAYMQLLNGTEDNEETFR</sequence>
<dbReference type="Proteomes" id="UP000326759">
    <property type="component" value="Unassembled WGS sequence"/>
</dbReference>
<dbReference type="EMBL" id="SEYY01014554">
    <property type="protein sequence ID" value="KAB7500275.1"/>
    <property type="molecule type" value="Genomic_DNA"/>
</dbReference>
<evidence type="ECO:0000313" key="2">
    <source>
        <dbReference type="EMBL" id="KAB7500275.1"/>
    </source>
</evidence>
<evidence type="ECO:0000313" key="3">
    <source>
        <dbReference type="Proteomes" id="UP000326759"/>
    </source>
</evidence>
<reference evidence="2 3" key="1">
    <citation type="journal article" date="2019" name="PLoS Biol.">
        <title>Sex chromosomes control vertical transmission of feminizing Wolbachia symbionts in an isopod.</title>
        <authorList>
            <person name="Becking T."/>
            <person name="Chebbi M.A."/>
            <person name="Giraud I."/>
            <person name="Moumen B."/>
            <person name="Laverre T."/>
            <person name="Caubet Y."/>
            <person name="Peccoud J."/>
            <person name="Gilbert C."/>
            <person name="Cordaux R."/>
        </authorList>
    </citation>
    <scope>NUCLEOTIDE SEQUENCE [LARGE SCALE GENOMIC DNA]</scope>
    <source>
        <strain evidence="2">ANa2</strain>
        <tissue evidence="2">Whole body excluding digestive tract and cuticle</tissue>
    </source>
</reference>
<proteinExistence type="predicted"/>
<comment type="caution">
    <text evidence="2">The sequence shown here is derived from an EMBL/GenBank/DDBJ whole genome shotgun (WGS) entry which is preliminary data.</text>
</comment>
<dbReference type="AlphaFoldDB" id="A0A5N5T234"/>
<feature type="transmembrane region" description="Helical" evidence="1">
    <location>
        <begin position="41"/>
        <end position="64"/>
    </location>
</feature>
<evidence type="ECO:0000256" key="1">
    <source>
        <dbReference type="SAM" id="Phobius"/>
    </source>
</evidence>
<protein>
    <recommendedName>
        <fullName evidence="4">ATP-binding cassette sub-family A member 3</fullName>
    </recommendedName>
</protein>
<gene>
    <name evidence="2" type="ORF">Anas_12891</name>
</gene>
<keyword evidence="3" id="KW-1185">Reference proteome</keyword>
<keyword evidence="1" id="KW-0472">Membrane</keyword>
<feature type="non-terminal residue" evidence="2">
    <location>
        <position position="268"/>
    </location>
</feature>
<dbReference type="OrthoDB" id="10255969at2759"/>
<accession>A0A5N5T234</accession>
<name>A0A5N5T234_9CRUS</name>
<keyword evidence="1" id="KW-0812">Transmembrane</keyword>
<organism evidence="2 3">
    <name type="scientific">Armadillidium nasatum</name>
    <dbReference type="NCBI Taxonomy" id="96803"/>
    <lineage>
        <taxon>Eukaryota</taxon>
        <taxon>Metazoa</taxon>
        <taxon>Ecdysozoa</taxon>
        <taxon>Arthropoda</taxon>
        <taxon>Crustacea</taxon>
        <taxon>Multicrustacea</taxon>
        <taxon>Malacostraca</taxon>
        <taxon>Eumalacostraca</taxon>
        <taxon>Peracarida</taxon>
        <taxon>Isopoda</taxon>
        <taxon>Oniscidea</taxon>
        <taxon>Crinocheta</taxon>
        <taxon>Armadillidiidae</taxon>
        <taxon>Armadillidium</taxon>
    </lineage>
</organism>
<evidence type="ECO:0008006" key="4">
    <source>
        <dbReference type="Google" id="ProtNLM"/>
    </source>
</evidence>
<keyword evidence="1" id="KW-1133">Transmembrane helix</keyword>